<dbReference type="AlphaFoldDB" id="A0A9X6Z622"/>
<dbReference type="EMBL" id="NTUS01000013">
    <property type="protein sequence ID" value="PFB09063.1"/>
    <property type="molecule type" value="Genomic_DNA"/>
</dbReference>
<protein>
    <submittedName>
        <fullName evidence="1">Uncharacterized protein</fullName>
    </submittedName>
</protein>
<name>A0A9X6Z622_BACTU</name>
<sequence>MNKDENVELSTIIKKYRNNKSIRKHAEKYFDYYQRSDIHSKIKTNDDVLLEKKGIENKLQSYKEVYPLVAEDIADMERSLALYEIAIGKVIQCPSKFSFTGQEFLDLISNISVYEKEIAGFRMKRAYHD</sequence>
<reference evidence="1 2" key="1">
    <citation type="submission" date="2017-09" db="EMBL/GenBank/DDBJ databases">
        <title>Large-scale bioinformatics analysis of Bacillus genomes uncovers conserved roles of natural products in bacterial physiology.</title>
        <authorList>
            <consortium name="Agbiome Team Llc"/>
            <person name="Bleich R.M."/>
            <person name="Kirk G.J."/>
            <person name="Santa Maria K.C."/>
            <person name="Allen S.E."/>
            <person name="Farag S."/>
            <person name="Shank E.A."/>
            <person name="Bowers A."/>
        </authorList>
    </citation>
    <scope>NUCLEOTIDE SEQUENCE [LARGE SCALE GENOMIC DNA]</scope>
    <source>
        <strain evidence="1 2">AFS015413</strain>
    </source>
</reference>
<dbReference type="RefSeq" id="WP_098368577.1">
    <property type="nucleotide sequence ID" value="NZ_NTUS01000013.1"/>
</dbReference>
<evidence type="ECO:0000313" key="2">
    <source>
        <dbReference type="Proteomes" id="UP000220397"/>
    </source>
</evidence>
<comment type="caution">
    <text evidence="1">The sequence shown here is derived from an EMBL/GenBank/DDBJ whole genome shotgun (WGS) entry which is preliminary data.</text>
</comment>
<dbReference type="Proteomes" id="UP000220397">
    <property type="component" value="Unassembled WGS sequence"/>
</dbReference>
<evidence type="ECO:0000313" key="1">
    <source>
        <dbReference type="EMBL" id="PFB09063.1"/>
    </source>
</evidence>
<accession>A0A9X6Z622</accession>
<gene>
    <name evidence="1" type="ORF">CN398_05345</name>
</gene>
<organism evidence="1 2">
    <name type="scientific">Bacillus thuringiensis</name>
    <dbReference type="NCBI Taxonomy" id="1428"/>
    <lineage>
        <taxon>Bacteria</taxon>
        <taxon>Bacillati</taxon>
        <taxon>Bacillota</taxon>
        <taxon>Bacilli</taxon>
        <taxon>Bacillales</taxon>
        <taxon>Bacillaceae</taxon>
        <taxon>Bacillus</taxon>
        <taxon>Bacillus cereus group</taxon>
    </lineage>
</organism>
<proteinExistence type="predicted"/>